<dbReference type="GO" id="GO:0005525">
    <property type="term" value="F:GTP binding"/>
    <property type="evidence" value="ECO:0007669"/>
    <property type="project" value="InterPro"/>
</dbReference>
<dbReference type="GeneID" id="36555650"/>
<sequence>MGSPPATKNVASPEKGKERADEKVHLEPEGPARSLKEAGKHILVVGPKGSGKTAGIQLATNMEIQPENTGNTDTNNVRTYSTVIDGQALTFIDTPGFSELDTNNNDTAIQICQWLCDNIFAHEKDIHGILCLQDIGMLKSIRAMDCTAEFLHAIIGGNNARNTAFVTTKWDALNQSKLSQFDAKHDDWGRTALWRQMLNSGAILFRHYGISNTADDSEDDIRRAQQSIRDLLSHFNTSHPVSLQLREEFGGQRDRESTAKWLVNAMPSLHQFNQREANIRNNNTQGDLSQDQAPEGYSKKTKVAAGVGAAVAGAVGYYYRDDIKRGAKTVAKEVSRKHRNVERNTGMDWVFYPWITPDGIGIGGRGALR</sequence>
<comment type="caution">
    <text evidence="4">The sequence shown here is derived from an EMBL/GenBank/DDBJ whole genome shotgun (WGS) entry which is preliminary data.</text>
</comment>
<feature type="compositionally biased region" description="Basic and acidic residues" evidence="2">
    <location>
        <begin position="14"/>
        <end position="38"/>
    </location>
</feature>
<reference evidence="4 5" key="1">
    <citation type="submission" date="2016-12" db="EMBL/GenBank/DDBJ databases">
        <title>The genomes of Aspergillus section Nigri reveals drivers in fungal speciation.</title>
        <authorList>
            <consortium name="DOE Joint Genome Institute"/>
            <person name="Vesth T.C."/>
            <person name="Nybo J."/>
            <person name="Theobald S."/>
            <person name="Brandl J."/>
            <person name="Frisvad J.C."/>
            <person name="Nielsen K.F."/>
            <person name="Lyhne E.K."/>
            <person name="Kogle M.E."/>
            <person name="Kuo A."/>
            <person name="Riley R."/>
            <person name="Clum A."/>
            <person name="Nolan M."/>
            <person name="Lipzen A."/>
            <person name="Salamov A."/>
            <person name="Henrissat B."/>
            <person name="Wiebenga A."/>
            <person name="De Vries R.P."/>
            <person name="Grigoriev I.V."/>
            <person name="Mortensen U.H."/>
            <person name="Andersen M.R."/>
            <person name="Baker S.E."/>
        </authorList>
    </citation>
    <scope>NUCLEOTIDE SEQUENCE [LARGE SCALE GENOMIC DNA]</scope>
    <source>
        <strain evidence="4 5">IBT 23096</strain>
    </source>
</reference>
<dbReference type="Proteomes" id="UP000234275">
    <property type="component" value="Unassembled WGS sequence"/>
</dbReference>
<dbReference type="InterPro" id="IPR006703">
    <property type="entry name" value="G_AIG1"/>
</dbReference>
<dbReference type="RefSeq" id="XP_024699804.1">
    <property type="nucleotide sequence ID" value="XM_024847951.1"/>
</dbReference>
<dbReference type="EMBL" id="MSFO01000009">
    <property type="protein sequence ID" value="PLB44502.1"/>
    <property type="molecule type" value="Genomic_DNA"/>
</dbReference>
<evidence type="ECO:0000256" key="1">
    <source>
        <dbReference type="ARBA" id="ARBA00022741"/>
    </source>
</evidence>
<dbReference type="AlphaFoldDB" id="A0A2I2FV54"/>
<dbReference type="VEuPathDB" id="FungiDB:P170DRAFT_430385"/>
<dbReference type="OrthoDB" id="4507091at2759"/>
<dbReference type="SUPFAM" id="SSF52540">
    <property type="entry name" value="P-loop containing nucleoside triphosphate hydrolases"/>
    <property type="match status" value="1"/>
</dbReference>
<organism evidence="4 5">
    <name type="scientific">Aspergillus steynii IBT 23096</name>
    <dbReference type="NCBI Taxonomy" id="1392250"/>
    <lineage>
        <taxon>Eukaryota</taxon>
        <taxon>Fungi</taxon>
        <taxon>Dikarya</taxon>
        <taxon>Ascomycota</taxon>
        <taxon>Pezizomycotina</taxon>
        <taxon>Eurotiomycetes</taxon>
        <taxon>Eurotiomycetidae</taxon>
        <taxon>Eurotiales</taxon>
        <taxon>Aspergillaceae</taxon>
        <taxon>Aspergillus</taxon>
        <taxon>Aspergillus subgen. Circumdati</taxon>
    </lineage>
</organism>
<protein>
    <recommendedName>
        <fullName evidence="3">AIG1-type G domain-containing protein</fullName>
    </recommendedName>
</protein>
<feature type="domain" description="AIG1-type G" evidence="3">
    <location>
        <begin position="41"/>
        <end position="183"/>
    </location>
</feature>
<dbReference type="InterPro" id="IPR027417">
    <property type="entry name" value="P-loop_NTPase"/>
</dbReference>
<evidence type="ECO:0000256" key="2">
    <source>
        <dbReference type="SAM" id="MobiDB-lite"/>
    </source>
</evidence>
<name>A0A2I2FV54_9EURO</name>
<feature type="region of interest" description="Disordered" evidence="2">
    <location>
        <begin position="1"/>
        <end position="38"/>
    </location>
</feature>
<evidence type="ECO:0000259" key="3">
    <source>
        <dbReference type="Pfam" id="PF04548"/>
    </source>
</evidence>
<dbReference type="Gene3D" id="3.40.50.300">
    <property type="entry name" value="P-loop containing nucleotide triphosphate hydrolases"/>
    <property type="match status" value="1"/>
</dbReference>
<gene>
    <name evidence="4" type="ORF">P170DRAFT_430385</name>
</gene>
<dbReference type="Pfam" id="PF04548">
    <property type="entry name" value="AIG1"/>
    <property type="match status" value="1"/>
</dbReference>
<accession>A0A2I2FV54</accession>
<proteinExistence type="predicted"/>
<evidence type="ECO:0000313" key="4">
    <source>
        <dbReference type="EMBL" id="PLB44502.1"/>
    </source>
</evidence>
<keyword evidence="5" id="KW-1185">Reference proteome</keyword>
<evidence type="ECO:0000313" key="5">
    <source>
        <dbReference type="Proteomes" id="UP000234275"/>
    </source>
</evidence>
<keyword evidence="1" id="KW-0547">Nucleotide-binding</keyword>